<evidence type="ECO:0000313" key="2">
    <source>
        <dbReference type="EMBL" id="PWE13083.1"/>
    </source>
</evidence>
<sequence>MTTKKKTSAWTIVRLMASGALLGVAVAGMFGIDTSSVAGTIFGASGAAAAAIALKAVHLI</sequence>
<gene>
    <name evidence="2" type="ORF">DF183_14715</name>
</gene>
<reference evidence="2 3" key="2">
    <citation type="submission" date="2018-05" db="EMBL/GenBank/DDBJ databases">
        <authorList>
            <person name="Lanie J.A."/>
            <person name="Ng W.-L."/>
            <person name="Kazmierczak K.M."/>
            <person name="Andrzejewski T.M."/>
            <person name="Davidsen T.M."/>
            <person name="Wayne K.J."/>
            <person name="Tettelin H."/>
            <person name="Glass J.I."/>
            <person name="Rusch D."/>
            <person name="Podicherti R."/>
            <person name="Tsui H.-C.T."/>
            <person name="Winkler M.E."/>
        </authorList>
    </citation>
    <scope>NUCLEOTIDE SEQUENCE [LARGE SCALE GENOMIC DNA]</scope>
    <source>
        <strain evidence="2 3">YBY</strain>
    </source>
</reference>
<protein>
    <submittedName>
        <fullName evidence="2">Uncharacterized protein</fullName>
    </submittedName>
</protein>
<feature type="transmembrane region" description="Helical" evidence="1">
    <location>
        <begin position="12"/>
        <end position="32"/>
    </location>
</feature>
<evidence type="ECO:0000256" key="1">
    <source>
        <dbReference type="SAM" id="Phobius"/>
    </source>
</evidence>
<reference evidence="2 3" key="1">
    <citation type="submission" date="2018-05" db="EMBL/GenBank/DDBJ databases">
        <title>Genome Sequence of an Efficient Indole-Degrading Bacterium, Alcaligenes sp.YBY.</title>
        <authorList>
            <person name="Yang B."/>
        </authorList>
    </citation>
    <scope>NUCLEOTIDE SEQUENCE [LARGE SCALE GENOMIC DNA]</scope>
    <source>
        <strain evidence="2 3">YBY</strain>
    </source>
</reference>
<proteinExistence type="predicted"/>
<keyword evidence="1" id="KW-0472">Membrane</keyword>
<dbReference type="AlphaFoldDB" id="A0A2U2BGD9"/>
<comment type="caution">
    <text evidence="2">The sequence shown here is derived from an EMBL/GenBank/DDBJ whole genome shotgun (WGS) entry which is preliminary data.</text>
</comment>
<accession>A0A2U2BGD9</accession>
<organism evidence="2 3">
    <name type="scientific">Alcaligenes faecalis</name>
    <dbReference type="NCBI Taxonomy" id="511"/>
    <lineage>
        <taxon>Bacteria</taxon>
        <taxon>Pseudomonadati</taxon>
        <taxon>Pseudomonadota</taxon>
        <taxon>Betaproteobacteria</taxon>
        <taxon>Burkholderiales</taxon>
        <taxon>Alcaligenaceae</taxon>
        <taxon>Alcaligenes</taxon>
    </lineage>
</organism>
<evidence type="ECO:0000313" key="3">
    <source>
        <dbReference type="Proteomes" id="UP000245216"/>
    </source>
</evidence>
<keyword evidence="1" id="KW-0812">Transmembrane</keyword>
<feature type="transmembrane region" description="Helical" evidence="1">
    <location>
        <begin position="38"/>
        <end position="57"/>
    </location>
</feature>
<keyword evidence="1" id="KW-1133">Transmembrane helix</keyword>
<dbReference type="EMBL" id="QEXO01000004">
    <property type="protein sequence ID" value="PWE13083.1"/>
    <property type="molecule type" value="Genomic_DNA"/>
</dbReference>
<dbReference type="Proteomes" id="UP000245216">
    <property type="component" value="Unassembled WGS sequence"/>
</dbReference>
<name>A0A2U2BGD9_ALCFA</name>
<dbReference type="RefSeq" id="WP_109089457.1">
    <property type="nucleotide sequence ID" value="NZ_QEXO01000004.1"/>
</dbReference>